<evidence type="ECO:0000313" key="2">
    <source>
        <dbReference type="EMBL" id="RLP80616.1"/>
    </source>
</evidence>
<proteinExistence type="predicted"/>
<dbReference type="EMBL" id="RCTF01000003">
    <property type="protein sequence ID" value="RLP80616.1"/>
    <property type="molecule type" value="Genomic_DNA"/>
</dbReference>
<dbReference type="PANTHER" id="PTHR30024">
    <property type="entry name" value="ALIPHATIC SULFONATES-BINDING PROTEIN-RELATED"/>
    <property type="match status" value="1"/>
</dbReference>
<dbReference type="Proteomes" id="UP000269692">
    <property type="component" value="Unassembled WGS sequence"/>
</dbReference>
<keyword evidence="3" id="KW-1185">Reference proteome</keyword>
<gene>
    <name evidence="2" type="ORF">D9R14_04605</name>
</gene>
<comment type="caution">
    <text evidence="2">The sequence shown here is derived from an EMBL/GenBank/DDBJ whole genome shotgun (WGS) entry which is preliminary data.</text>
</comment>
<evidence type="ECO:0000259" key="1">
    <source>
        <dbReference type="Pfam" id="PF09084"/>
    </source>
</evidence>
<dbReference type="AlphaFoldDB" id="A0A3L7AJC5"/>
<evidence type="ECO:0000313" key="3">
    <source>
        <dbReference type="Proteomes" id="UP000269692"/>
    </source>
</evidence>
<organism evidence="2 3">
    <name type="scientific">Xanthobacter tagetidis</name>
    <dbReference type="NCBI Taxonomy" id="60216"/>
    <lineage>
        <taxon>Bacteria</taxon>
        <taxon>Pseudomonadati</taxon>
        <taxon>Pseudomonadota</taxon>
        <taxon>Alphaproteobacteria</taxon>
        <taxon>Hyphomicrobiales</taxon>
        <taxon>Xanthobacteraceae</taxon>
        <taxon>Xanthobacter</taxon>
    </lineage>
</organism>
<reference evidence="2 3" key="1">
    <citation type="submission" date="2018-10" db="EMBL/GenBank/DDBJ databases">
        <title>Xanthobacter tagetidis genome sequencing and assembly.</title>
        <authorList>
            <person name="Maclea K.S."/>
            <person name="Goen A.E."/>
            <person name="Fatima S.A."/>
        </authorList>
    </citation>
    <scope>NUCLEOTIDE SEQUENCE [LARGE SCALE GENOMIC DNA]</scope>
    <source>
        <strain evidence="2 3">ATCC 700314</strain>
    </source>
</reference>
<dbReference type="PANTHER" id="PTHR30024:SF42">
    <property type="entry name" value="ALIPHATIC SULFONATES-BINDING PROTEIN-RELATED"/>
    <property type="match status" value="1"/>
</dbReference>
<dbReference type="InterPro" id="IPR015168">
    <property type="entry name" value="SsuA/THI5"/>
</dbReference>
<dbReference type="OrthoDB" id="9151569at2"/>
<name>A0A3L7AJC5_9HYPH</name>
<accession>A0A3L7AJC5</accession>
<dbReference type="SUPFAM" id="SSF53850">
    <property type="entry name" value="Periplasmic binding protein-like II"/>
    <property type="match status" value="1"/>
</dbReference>
<protein>
    <submittedName>
        <fullName evidence="2">ABC transporter substrate-binding protein</fullName>
    </submittedName>
</protein>
<dbReference type="Pfam" id="PF09084">
    <property type="entry name" value="NMT1"/>
    <property type="match status" value="1"/>
</dbReference>
<dbReference type="Gene3D" id="3.40.190.10">
    <property type="entry name" value="Periplasmic binding protein-like II"/>
    <property type="match status" value="2"/>
</dbReference>
<sequence>MKLAIPDKVSNSYFPAIAAIELGCFADEGLDVSLELIFPPNKSYEAMRDGAIDIVAASAHPALAAYPNFEGVKLVCAQAQGMYWFLVLKRQIGAKRGDVAAVKGCRIGAAPWVELGLKRLLKAAGLDEARDDIRIGPVPKSPVKGPNFGLSAVQALADGVVDGFWANGMAAEVAVREGLGDVVLDIRRGDGPEGCFGYTFASVALPDRLIAADHEMPAKVTRAIRRAQLALIEDPERATAIGRRLFPPAEAELIAGLIRRDFPYYDTAIRPQTVASLLAFSRDMGLIDRDLAYHQVVAA</sequence>
<feature type="domain" description="SsuA/THI5-like" evidence="1">
    <location>
        <begin position="14"/>
        <end position="238"/>
    </location>
</feature>